<dbReference type="eggNOG" id="COG2314">
    <property type="taxonomic scope" value="Bacteria"/>
</dbReference>
<evidence type="ECO:0000313" key="8">
    <source>
        <dbReference type="Proteomes" id="UP000007519"/>
    </source>
</evidence>
<evidence type="ECO:0000256" key="1">
    <source>
        <dbReference type="ARBA" id="ARBA00004141"/>
    </source>
</evidence>
<organism evidence="7 8">
    <name type="scientific">Saprospira grandis (strain Lewin)</name>
    <dbReference type="NCBI Taxonomy" id="984262"/>
    <lineage>
        <taxon>Bacteria</taxon>
        <taxon>Pseudomonadati</taxon>
        <taxon>Bacteroidota</taxon>
        <taxon>Saprospiria</taxon>
        <taxon>Saprospirales</taxon>
        <taxon>Saprospiraceae</taxon>
        <taxon>Saprospira</taxon>
    </lineage>
</organism>
<dbReference type="KEGG" id="sgn:SGRA_3753"/>
<dbReference type="HOGENOM" id="CLU_1913749_0_0_10"/>
<evidence type="ECO:0000256" key="2">
    <source>
        <dbReference type="ARBA" id="ARBA00022692"/>
    </source>
</evidence>
<proteinExistence type="predicted"/>
<dbReference type="Pfam" id="PF05154">
    <property type="entry name" value="TM2"/>
    <property type="match status" value="1"/>
</dbReference>
<dbReference type="OrthoDB" id="9816361at2"/>
<evidence type="ECO:0000256" key="4">
    <source>
        <dbReference type="ARBA" id="ARBA00023136"/>
    </source>
</evidence>
<keyword evidence="4 5" id="KW-0472">Membrane</keyword>
<sequence>MRKDIMVLLPKAESAEVEYLAGIVHDMDGADRKSFLRIYKGRRLDPILVLGLSIGAPLAGISGIHRFMMGQIGMGILYLLTGGLCMIGNIIDAINYKSMAWEHNRKIADEIYGSLHGGGGVVF</sequence>
<feature type="transmembrane region" description="Helical" evidence="5">
    <location>
        <begin position="47"/>
        <end position="69"/>
    </location>
</feature>
<feature type="transmembrane region" description="Helical" evidence="5">
    <location>
        <begin position="75"/>
        <end position="96"/>
    </location>
</feature>
<dbReference type="RefSeq" id="WP_015694056.1">
    <property type="nucleotide sequence ID" value="NC_016940.1"/>
</dbReference>
<feature type="domain" description="TM2" evidence="6">
    <location>
        <begin position="58"/>
        <end position="94"/>
    </location>
</feature>
<keyword evidence="3 5" id="KW-1133">Transmembrane helix</keyword>
<comment type="subcellular location">
    <subcellularLocation>
        <location evidence="1">Membrane</location>
        <topology evidence="1">Multi-pass membrane protein</topology>
    </subcellularLocation>
</comment>
<dbReference type="EMBL" id="CP002831">
    <property type="protein sequence ID" value="AFC26469.1"/>
    <property type="molecule type" value="Genomic_DNA"/>
</dbReference>
<protein>
    <submittedName>
        <fullName evidence="7">TM2 domain containing protein</fullName>
    </submittedName>
</protein>
<name>H6L8A5_SAPGL</name>
<keyword evidence="8" id="KW-1185">Reference proteome</keyword>
<evidence type="ECO:0000256" key="5">
    <source>
        <dbReference type="SAM" id="Phobius"/>
    </source>
</evidence>
<dbReference type="InterPro" id="IPR007829">
    <property type="entry name" value="TM2"/>
</dbReference>
<dbReference type="AlphaFoldDB" id="H6L8A5"/>
<dbReference type="GO" id="GO:0016020">
    <property type="term" value="C:membrane"/>
    <property type="evidence" value="ECO:0007669"/>
    <property type="project" value="UniProtKB-SubCell"/>
</dbReference>
<gene>
    <name evidence="7" type="ordered locus">SGRA_3753</name>
</gene>
<reference evidence="7 8" key="1">
    <citation type="journal article" date="2012" name="Stand. Genomic Sci.">
        <title>Complete genome sequencing and analysis of Saprospira grandis str. Lewin, a predatory marine bacterium.</title>
        <authorList>
            <person name="Saw J.H."/>
            <person name="Yuryev A."/>
            <person name="Kanbe M."/>
            <person name="Hou S."/>
            <person name="Young A.G."/>
            <person name="Aizawa S."/>
            <person name="Alam M."/>
        </authorList>
    </citation>
    <scope>NUCLEOTIDE SEQUENCE [LARGE SCALE GENOMIC DNA]</scope>
    <source>
        <strain evidence="7 8">Lewin</strain>
    </source>
</reference>
<accession>H6L8A5</accession>
<evidence type="ECO:0000259" key="6">
    <source>
        <dbReference type="Pfam" id="PF05154"/>
    </source>
</evidence>
<keyword evidence="2 5" id="KW-0812">Transmembrane</keyword>
<evidence type="ECO:0000313" key="7">
    <source>
        <dbReference type="EMBL" id="AFC26469.1"/>
    </source>
</evidence>
<evidence type="ECO:0000256" key="3">
    <source>
        <dbReference type="ARBA" id="ARBA00022989"/>
    </source>
</evidence>
<dbReference type="STRING" id="984262.SGRA_3753"/>
<dbReference type="Proteomes" id="UP000007519">
    <property type="component" value="Chromosome"/>
</dbReference>